<dbReference type="InterPro" id="IPR008972">
    <property type="entry name" value="Cupredoxin"/>
</dbReference>
<reference evidence="3 4" key="1">
    <citation type="journal article" date="2024" name="G3 (Bethesda)">
        <title>Genome assembly of Hibiscus sabdariffa L. provides insights into metabolisms of medicinal natural products.</title>
        <authorList>
            <person name="Kim T."/>
        </authorList>
    </citation>
    <scope>NUCLEOTIDE SEQUENCE [LARGE SCALE GENOMIC DNA]</scope>
    <source>
        <strain evidence="3">TK-2024</strain>
        <tissue evidence="3">Old leaves</tissue>
    </source>
</reference>
<dbReference type="EMBL" id="JBBPBN010000001">
    <property type="protein sequence ID" value="KAK9047265.1"/>
    <property type="molecule type" value="Genomic_DNA"/>
</dbReference>
<accession>A0ABR2UC21</accession>
<dbReference type="Proteomes" id="UP001396334">
    <property type="component" value="Unassembled WGS sequence"/>
</dbReference>
<dbReference type="Pfam" id="PF02298">
    <property type="entry name" value="Cu_bind_like"/>
    <property type="match status" value="1"/>
</dbReference>
<evidence type="ECO:0000259" key="2">
    <source>
        <dbReference type="PROSITE" id="PS51485"/>
    </source>
</evidence>
<gene>
    <name evidence="3" type="ORF">V6N11_053114</name>
</gene>
<feature type="chain" id="PRO_5046620545" description="Phytocyanin domain-containing protein" evidence="1">
    <location>
        <begin position="26"/>
        <end position="122"/>
    </location>
</feature>
<dbReference type="InterPro" id="IPR039391">
    <property type="entry name" value="Phytocyanin-like"/>
</dbReference>
<feature type="signal peptide" evidence="1">
    <location>
        <begin position="1"/>
        <end position="25"/>
    </location>
</feature>
<dbReference type="PROSITE" id="PS51485">
    <property type="entry name" value="PHYTOCYANIN"/>
    <property type="match status" value="1"/>
</dbReference>
<dbReference type="InterPro" id="IPR003245">
    <property type="entry name" value="Phytocyanin_dom"/>
</dbReference>
<feature type="domain" description="Phytocyanin" evidence="2">
    <location>
        <begin position="26"/>
        <end position="122"/>
    </location>
</feature>
<dbReference type="Gene3D" id="2.60.40.420">
    <property type="entry name" value="Cupredoxins - blue copper proteins"/>
    <property type="match status" value="1"/>
</dbReference>
<sequence length="122" mass="13532">MASSTPKSMALFLILFNVGMGWGLAAELTVGDQLGWRPLVNYYSWVNSKSIKLGDTLVFKYDATKDYSVAEVTQYKFIACNTSNAEFFDNSGSSRVTLVESGQHYFMAEGHCSDQMVFSVLV</sequence>
<proteinExistence type="predicted"/>
<name>A0ABR2UC21_9ROSI</name>
<keyword evidence="1" id="KW-0732">Signal</keyword>
<keyword evidence="4" id="KW-1185">Reference proteome</keyword>
<evidence type="ECO:0000256" key="1">
    <source>
        <dbReference type="SAM" id="SignalP"/>
    </source>
</evidence>
<comment type="caution">
    <text evidence="3">The sequence shown here is derived from an EMBL/GenBank/DDBJ whole genome shotgun (WGS) entry which is preliminary data.</text>
</comment>
<evidence type="ECO:0000313" key="4">
    <source>
        <dbReference type="Proteomes" id="UP001396334"/>
    </source>
</evidence>
<dbReference type="CDD" id="cd04216">
    <property type="entry name" value="Phytocyanin"/>
    <property type="match status" value="1"/>
</dbReference>
<dbReference type="PANTHER" id="PTHR33021:SF211">
    <property type="entry name" value="BLUE COPPER PROTEIN-LIKE"/>
    <property type="match status" value="1"/>
</dbReference>
<dbReference type="SUPFAM" id="SSF49503">
    <property type="entry name" value="Cupredoxins"/>
    <property type="match status" value="1"/>
</dbReference>
<dbReference type="PANTHER" id="PTHR33021">
    <property type="entry name" value="BLUE COPPER PROTEIN"/>
    <property type="match status" value="1"/>
</dbReference>
<evidence type="ECO:0000313" key="3">
    <source>
        <dbReference type="EMBL" id="KAK9047265.1"/>
    </source>
</evidence>
<protein>
    <recommendedName>
        <fullName evidence="2">Phytocyanin domain-containing protein</fullName>
    </recommendedName>
</protein>
<organism evidence="3 4">
    <name type="scientific">Hibiscus sabdariffa</name>
    <name type="common">roselle</name>
    <dbReference type="NCBI Taxonomy" id="183260"/>
    <lineage>
        <taxon>Eukaryota</taxon>
        <taxon>Viridiplantae</taxon>
        <taxon>Streptophyta</taxon>
        <taxon>Embryophyta</taxon>
        <taxon>Tracheophyta</taxon>
        <taxon>Spermatophyta</taxon>
        <taxon>Magnoliopsida</taxon>
        <taxon>eudicotyledons</taxon>
        <taxon>Gunneridae</taxon>
        <taxon>Pentapetalae</taxon>
        <taxon>rosids</taxon>
        <taxon>malvids</taxon>
        <taxon>Malvales</taxon>
        <taxon>Malvaceae</taxon>
        <taxon>Malvoideae</taxon>
        <taxon>Hibiscus</taxon>
    </lineage>
</organism>